<dbReference type="EMBL" id="JAPWTJ010002113">
    <property type="protein sequence ID" value="KAJ8967871.1"/>
    <property type="molecule type" value="Genomic_DNA"/>
</dbReference>
<dbReference type="InterPro" id="IPR002156">
    <property type="entry name" value="RNaseH_domain"/>
</dbReference>
<protein>
    <recommendedName>
        <fullName evidence="1">RNase H type-1 domain-containing protein</fullName>
    </recommendedName>
</protein>
<dbReference type="InterPro" id="IPR036397">
    <property type="entry name" value="RNaseH_sf"/>
</dbReference>
<dbReference type="InterPro" id="IPR012337">
    <property type="entry name" value="RNaseH-like_sf"/>
</dbReference>
<dbReference type="Gene3D" id="3.30.420.10">
    <property type="entry name" value="Ribonuclease H-like superfamily/Ribonuclease H"/>
    <property type="match status" value="1"/>
</dbReference>
<evidence type="ECO:0000313" key="3">
    <source>
        <dbReference type="Proteomes" id="UP001162164"/>
    </source>
</evidence>
<keyword evidence="3" id="KW-1185">Reference proteome</keyword>
<name>A0ABQ9IWW5_9CUCU</name>
<dbReference type="Pfam" id="PF00075">
    <property type="entry name" value="RNase_H"/>
    <property type="match status" value="1"/>
</dbReference>
<proteinExistence type="predicted"/>
<gene>
    <name evidence="2" type="ORF">NQ317_006187</name>
</gene>
<evidence type="ECO:0000259" key="1">
    <source>
        <dbReference type="Pfam" id="PF00075"/>
    </source>
</evidence>
<comment type="caution">
    <text evidence="2">The sequence shown here is derived from an EMBL/GenBank/DDBJ whole genome shotgun (WGS) entry which is preliminary data.</text>
</comment>
<sequence>MSQDRVEPTISPSQTLRIQIPNRQVWDDEKQVICQNGIVWFTDGSKIGDMAGAGLWENHRDRTSFCPGVICHRLPGRGVRHIGVRVGKPEKGSKRGELYRFARTVRKTLNDLASRNKMILTWVPGHSGVRGNEEADRLVREGLSMYPIGPEHILGVPYSMGVSAMKELLTKAPSADWDRRRPRMPIVSAIARVRERHFGSSVLNPEDVKSIQPRKLYTFAKEVGIPG</sequence>
<accession>A0ABQ9IWW5</accession>
<dbReference type="SUPFAM" id="SSF53098">
    <property type="entry name" value="Ribonuclease H-like"/>
    <property type="match status" value="1"/>
</dbReference>
<feature type="domain" description="RNase H type-1" evidence="1">
    <location>
        <begin position="104"/>
        <end position="143"/>
    </location>
</feature>
<reference evidence="2" key="1">
    <citation type="journal article" date="2023" name="Insect Mol. Biol.">
        <title>Genome sequencing provides insights into the evolution of gene families encoding plant cell wall-degrading enzymes in longhorned beetles.</title>
        <authorList>
            <person name="Shin N.R."/>
            <person name="Okamura Y."/>
            <person name="Kirsch R."/>
            <person name="Pauchet Y."/>
        </authorList>
    </citation>
    <scope>NUCLEOTIDE SEQUENCE</scope>
    <source>
        <strain evidence="2">MMC_N1</strain>
    </source>
</reference>
<organism evidence="2 3">
    <name type="scientific">Molorchus minor</name>
    <dbReference type="NCBI Taxonomy" id="1323400"/>
    <lineage>
        <taxon>Eukaryota</taxon>
        <taxon>Metazoa</taxon>
        <taxon>Ecdysozoa</taxon>
        <taxon>Arthropoda</taxon>
        <taxon>Hexapoda</taxon>
        <taxon>Insecta</taxon>
        <taxon>Pterygota</taxon>
        <taxon>Neoptera</taxon>
        <taxon>Endopterygota</taxon>
        <taxon>Coleoptera</taxon>
        <taxon>Polyphaga</taxon>
        <taxon>Cucujiformia</taxon>
        <taxon>Chrysomeloidea</taxon>
        <taxon>Cerambycidae</taxon>
        <taxon>Lamiinae</taxon>
        <taxon>Monochamini</taxon>
        <taxon>Molorchus</taxon>
    </lineage>
</organism>
<dbReference type="Proteomes" id="UP001162164">
    <property type="component" value="Unassembled WGS sequence"/>
</dbReference>
<evidence type="ECO:0000313" key="2">
    <source>
        <dbReference type="EMBL" id="KAJ8967871.1"/>
    </source>
</evidence>